<keyword evidence="3" id="KW-0732">Signal</keyword>
<dbReference type="Pfam" id="PF14870">
    <property type="entry name" value="PSII_BNR"/>
    <property type="match status" value="1"/>
</dbReference>
<organism evidence="5 6">
    <name type="scientific">Ideonella azotifigens</name>
    <dbReference type="NCBI Taxonomy" id="513160"/>
    <lineage>
        <taxon>Bacteria</taxon>
        <taxon>Pseudomonadati</taxon>
        <taxon>Pseudomonadota</taxon>
        <taxon>Betaproteobacteria</taxon>
        <taxon>Burkholderiales</taxon>
        <taxon>Sphaerotilaceae</taxon>
        <taxon>Ideonella</taxon>
    </lineage>
</organism>
<keyword evidence="2" id="KW-0604">Photosystem II</keyword>
<reference evidence="5 6" key="1">
    <citation type="journal article" date="2019" name="Int. J. Syst. Evol. Microbiol.">
        <title>The Global Catalogue of Microorganisms (GCM) 10K type strain sequencing project: providing services to taxonomists for standard genome sequencing and annotation.</title>
        <authorList>
            <consortium name="The Broad Institute Genomics Platform"/>
            <consortium name="The Broad Institute Genome Sequencing Center for Infectious Disease"/>
            <person name="Wu L."/>
            <person name="Ma J."/>
        </authorList>
    </citation>
    <scope>NUCLEOTIDE SEQUENCE [LARGE SCALE GENOMIC DNA]</scope>
    <source>
        <strain evidence="5 6">JCM 15503</strain>
    </source>
</reference>
<sequence length="350" mass="36966">MRRRFLKLLTAGAWAGMSLARAASLPRFDVLQQPALATRKAASAALLAVTRSGNRLVAVGERGIVLLSDDEGVSWRQARVPVSVSLTAVQFVDNHTGWAVGHLGVVLRTGDNGETWTVQFDGIRAAALAAKAATDAGQAAVASRLLEDGPDKPFLDLYFQDKNVGWVIGAYNLAFLTNDGGSSWECVMPRLPNPKGLHLYAVREVGRSIYITGEQGLLLRSDDHGQHFEALQAPSKGSYFGLVSGQKGELVLYGLRGRVFVSRDAAGTWSEVPTGSAASISAGLALDNGSLLLASQAGELLMSQDDGKSFRAVSNPTGLPITAMALGRNGALVATSLRGVQRLSLRSALT</sequence>
<keyword evidence="6" id="KW-1185">Reference proteome</keyword>
<dbReference type="PANTHER" id="PTHR47199:SF2">
    <property type="entry name" value="PHOTOSYSTEM II STABILITY_ASSEMBLY FACTOR HCF136, CHLOROPLASTIC"/>
    <property type="match status" value="1"/>
</dbReference>
<dbReference type="Proteomes" id="UP001500279">
    <property type="component" value="Unassembled WGS sequence"/>
</dbReference>
<evidence type="ECO:0000313" key="5">
    <source>
        <dbReference type="EMBL" id="GAA0771491.1"/>
    </source>
</evidence>
<proteinExistence type="predicted"/>
<dbReference type="SUPFAM" id="SSF110296">
    <property type="entry name" value="Oligoxyloglucan reducing end-specific cellobiohydrolase"/>
    <property type="match status" value="1"/>
</dbReference>
<comment type="caution">
    <text evidence="5">The sequence shown here is derived from an EMBL/GenBank/DDBJ whole genome shotgun (WGS) entry which is preliminary data.</text>
</comment>
<evidence type="ECO:0000256" key="2">
    <source>
        <dbReference type="ARBA" id="ARBA00023276"/>
    </source>
</evidence>
<dbReference type="InterPro" id="IPR015943">
    <property type="entry name" value="WD40/YVTN_repeat-like_dom_sf"/>
</dbReference>
<dbReference type="InterPro" id="IPR028203">
    <property type="entry name" value="PSII_CF48-like_dom"/>
</dbReference>
<feature type="signal peptide" evidence="3">
    <location>
        <begin position="1"/>
        <end position="22"/>
    </location>
</feature>
<feature type="chain" id="PRO_5046530357" evidence="3">
    <location>
        <begin position="23"/>
        <end position="350"/>
    </location>
</feature>
<name>A0ABN1KNE3_9BURK</name>
<accession>A0ABN1KNE3</accession>
<dbReference type="Gene3D" id="2.130.10.10">
    <property type="entry name" value="YVTN repeat-like/Quinoprotein amine dehydrogenase"/>
    <property type="match status" value="2"/>
</dbReference>
<keyword evidence="1" id="KW-0602">Photosynthesis</keyword>
<protein>
    <submittedName>
        <fullName evidence="5">YCF48-related protein</fullName>
    </submittedName>
</protein>
<dbReference type="EMBL" id="BAAAEW010000055">
    <property type="protein sequence ID" value="GAA0771491.1"/>
    <property type="molecule type" value="Genomic_DNA"/>
</dbReference>
<feature type="domain" description="Photosynthesis system II assembly factor Ycf48/Hcf136-like" evidence="4">
    <location>
        <begin position="152"/>
        <end position="313"/>
    </location>
</feature>
<gene>
    <name evidence="5" type="ORF">GCM10009107_64000</name>
</gene>
<evidence type="ECO:0000259" key="4">
    <source>
        <dbReference type="Pfam" id="PF14870"/>
    </source>
</evidence>
<dbReference type="PANTHER" id="PTHR47199">
    <property type="entry name" value="PHOTOSYSTEM II STABILITY/ASSEMBLY FACTOR HCF136, CHLOROPLASTIC"/>
    <property type="match status" value="1"/>
</dbReference>
<evidence type="ECO:0000256" key="3">
    <source>
        <dbReference type="SAM" id="SignalP"/>
    </source>
</evidence>
<evidence type="ECO:0000256" key="1">
    <source>
        <dbReference type="ARBA" id="ARBA00022531"/>
    </source>
</evidence>
<evidence type="ECO:0000313" key="6">
    <source>
        <dbReference type="Proteomes" id="UP001500279"/>
    </source>
</evidence>